<proteinExistence type="predicted"/>
<keyword evidence="1" id="KW-1133">Transmembrane helix</keyword>
<sequence>MTRDKRTRLYLTAASMGFVATILMVVSQILDWPDFVAGLSVGVLLVSLVMLLRRRFRDEYIEQLWNSGTGFAVVAVVATFAFAPFLEGFLDGVTRSARDQMISPEFVGPIALTAFFVGFHLKWLRSSL</sequence>
<evidence type="ECO:0000256" key="1">
    <source>
        <dbReference type="SAM" id="Phobius"/>
    </source>
</evidence>
<keyword evidence="3" id="KW-1185">Reference proteome</keyword>
<feature type="transmembrane region" description="Helical" evidence="1">
    <location>
        <begin position="9"/>
        <end position="29"/>
    </location>
</feature>
<dbReference type="RefSeq" id="WP_222823770.1">
    <property type="nucleotide sequence ID" value="NZ_JAHWXP010000001.1"/>
</dbReference>
<name>A0ABS7PAG0_9SPHN</name>
<feature type="transmembrane region" description="Helical" evidence="1">
    <location>
        <begin position="35"/>
        <end position="52"/>
    </location>
</feature>
<accession>A0ABS7PAG0</accession>
<organism evidence="2 3">
    <name type="scientific">Alteriqipengyuania abyssalis</name>
    <dbReference type="NCBI Taxonomy" id="2860200"/>
    <lineage>
        <taxon>Bacteria</taxon>
        <taxon>Pseudomonadati</taxon>
        <taxon>Pseudomonadota</taxon>
        <taxon>Alphaproteobacteria</taxon>
        <taxon>Sphingomonadales</taxon>
        <taxon>Erythrobacteraceae</taxon>
        <taxon>Alteriqipengyuania</taxon>
    </lineage>
</organism>
<feature type="transmembrane region" description="Helical" evidence="1">
    <location>
        <begin position="64"/>
        <end position="86"/>
    </location>
</feature>
<gene>
    <name evidence="2" type="ORF">KYN89_03225</name>
</gene>
<feature type="transmembrane region" description="Helical" evidence="1">
    <location>
        <begin position="106"/>
        <end position="124"/>
    </location>
</feature>
<keyword evidence="1" id="KW-0472">Membrane</keyword>
<dbReference type="EMBL" id="JAHWXP010000001">
    <property type="protein sequence ID" value="MBY8336049.1"/>
    <property type="molecule type" value="Genomic_DNA"/>
</dbReference>
<evidence type="ECO:0000313" key="2">
    <source>
        <dbReference type="EMBL" id="MBY8336049.1"/>
    </source>
</evidence>
<dbReference type="Proteomes" id="UP000759298">
    <property type="component" value="Unassembled WGS sequence"/>
</dbReference>
<evidence type="ECO:0000313" key="3">
    <source>
        <dbReference type="Proteomes" id="UP000759298"/>
    </source>
</evidence>
<comment type="caution">
    <text evidence="2">The sequence shown here is derived from an EMBL/GenBank/DDBJ whole genome shotgun (WGS) entry which is preliminary data.</text>
</comment>
<reference evidence="2 3" key="1">
    <citation type="submission" date="2021-07" db="EMBL/GenBank/DDBJ databases">
        <title>Alteriqipengyuania abyssalis NZ-12B nov, sp.nov isolated from deep sea sponge in pacific ocean.</title>
        <authorList>
            <person name="Tareen S."/>
            <person name="Wink J."/>
        </authorList>
    </citation>
    <scope>NUCLEOTIDE SEQUENCE [LARGE SCALE GENOMIC DNA]</scope>
    <source>
        <strain evidence="2 3">NZ-12B</strain>
    </source>
</reference>
<keyword evidence="1" id="KW-0812">Transmembrane</keyword>
<protein>
    <submittedName>
        <fullName evidence="2">Uncharacterized protein</fullName>
    </submittedName>
</protein>